<keyword evidence="2 8" id="KW-0732">Signal</keyword>
<evidence type="ECO:0000256" key="8">
    <source>
        <dbReference type="SAM" id="SignalP"/>
    </source>
</evidence>
<evidence type="ECO:0000256" key="7">
    <source>
        <dbReference type="SAM" id="MobiDB-lite"/>
    </source>
</evidence>
<keyword evidence="4" id="KW-0564">Palmitate</keyword>
<evidence type="ECO:0000256" key="2">
    <source>
        <dbReference type="ARBA" id="ARBA00022729"/>
    </source>
</evidence>
<evidence type="ECO:0000256" key="6">
    <source>
        <dbReference type="ARBA" id="ARBA00023288"/>
    </source>
</evidence>
<protein>
    <recommendedName>
        <fullName evidence="11">Lipoprotein</fullName>
    </recommendedName>
</protein>
<keyword evidence="3" id="KW-0472">Membrane</keyword>
<evidence type="ECO:0000256" key="5">
    <source>
        <dbReference type="ARBA" id="ARBA00023237"/>
    </source>
</evidence>
<dbReference type="STRING" id="1336235.GCA_000518785_02830"/>
<organism evidence="9 10">
    <name type="scientific">Ciceribacter selenitireducens ATCC BAA-1503</name>
    <dbReference type="NCBI Taxonomy" id="1336235"/>
    <lineage>
        <taxon>Bacteria</taxon>
        <taxon>Pseudomonadati</taxon>
        <taxon>Pseudomonadota</taxon>
        <taxon>Alphaproteobacteria</taxon>
        <taxon>Hyphomicrobiales</taxon>
        <taxon>Rhizobiaceae</taxon>
        <taxon>Ciceribacter</taxon>
    </lineage>
</organism>
<keyword evidence="10" id="KW-1185">Reference proteome</keyword>
<dbReference type="PROSITE" id="PS51257">
    <property type="entry name" value="PROKAR_LIPOPROTEIN"/>
    <property type="match status" value="1"/>
</dbReference>
<proteinExistence type="predicted"/>
<feature type="chain" id="PRO_5016590447" description="Lipoprotein" evidence="8">
    <location>
        <begin position="28"/>
        <end position="66"/>
    </location>
</feature>
<evidence type="ECO:0000256" key="4">
    <source>
        <dbReference type="ARBA" id="ARBA00023139"/>
    </source>
</evidence>
<keyword evidence="5" id="KW-0998">Cell outer membrane</keyword>
<dbReference type="OrthoDB" id="7363830at2"/>
<dbReference type="AlphaFoldDB" id="A0A376AJY6"/>
<accession>A0A376AJY6</accession>
<feature type="region of interest" description="Disordered" evidence="7">
    <location>
        <begin position="26"/>
        <end position="66"/>
    </location>
</feature>
<dbReference type="NCBIfam" id="NF047847">
    <property type="entry name" value="SS_mature_LptM"/>
    <property type="match status" value="1"/>
</dbReference>
<sequence>MVKTLSRWTMAASLLATALVLSGCGRKADLDPPSMPAEKQNKLATPGEKPEKPSVPDQPFVLDPLL</sequence>
<comment type="subcellular location">
    <subcellularLocation>
        <location evidence="1">Cell outer membrane</location>
        <topology evidence="1">Lipid-anchor</topology>
    </subcellularLocation>
</comment>
<dbReference type="RefSeq" id="WP_115670286.1">
    <property type="nucleotide sequence ID" value="NZ_UEYP01000005.1"/>
</dbReference>
<keyword evidence="6" id="KW-0449">Lipoprotein</keyword>
<evidence type="ECO:0000313" key="10">
    <source>
        <dbReference type="Proteomes" id="UP000254764"/>
    </source>
</evidence>
<dbReference type="InterPro" id="IPR032831">
    <property type="entry name" value="LptM_cons"/>
</dbReference>
<evidence type="ECO:0000256" key="3">
    <source>
        <dbReference type="ARBA" id="ARBA00023136"/>
    </source>
</evidence>
<evidence type="ECO:0000313" key="9">
    <source>
        <dbReference type="EMBL" id="SSC67723.1"/>
    </source>
</evidence>
<dbReference type="Proteomes" id="UP000254764">
    <property type="component" value="Unassembled WGS sequence"/>
</dbReference>
<gene>
    <name evidence="9" type="ORF">RHIZ70_3431</name>
</gene>
<reference evidence="10" key="1">
    <citation type="submission" date="2018-07" db="EMBL/GenBank/DDBJ databases">
        <authorList>
            <person name="Peiro R."/>
            <person name="Begona"/>
            <person name="Cbmso G."/>
            <person name="Lopez M."/>
            <person name="Gonzalez S."/>
        </authorList>
    </citation>
    <scope>NUCLEOTIDE SEQUENCE [LARGE SCALE GENOMIC DNA]</scope>
</reference>
<dbReference type="GO" id="GO:0009279">
    <property type="term" value="C:cell outer membrane"/>
    <property type="evidence" value="ECO:0007669"/>
    <property type="project" value="UniProtKB-SubCell"/>
</dbReference>
<dbReference type="EMBL" id="UEYP01000005">
    <property type="protein sequence ID" value="SSC67723.1"/>
    <property type="molecule type" value="Genomic_DNA"/>
</dbReference>
<feature type="signal peptide" evidence="8">
    <location>
        <begin position="1"/>
        <end position="27"/>
    </location>
</feature>
<name>A0A376AJY6_9HYPH</name>
<evidence type="ECO:0008006" key="11">
    <source>
        <dbReference type="Google" id="ProtNLM"/>
    </source>
</evidence>
<evidence type="ECO:0000256" key="1">
    <source>
        <dbReference type="ARBA" id="ARBA00004459"/>
    </source>
</evidence>